<accession>A0A840C090</accession>
<dbReference type="Gene3D" id="3.40.309.10">
    <property type="entry name" value="Aldehyde Dehydrogenase, Chain A, domain 2"/>
    <property type="match status" value="1"/>
</dbReference>
<keyword evidence="3 6" id="KW-0560">Oxidoreductase</keyword>
<dbReference type="InterPro" id="IPR015590">
    <property type="entry name" value="Aldehyde_DH_dom"/>
</dbReference>
<dbReference type="InterPro" id="IPR016163">
    <property type="entry name" value="Ald_DH_C"/>
</dbReference>
<dbReference type="FunFam" id="3.40.309.10:FF:000012">
    <property type="entry name" value="Betaine aldehyde dehydrogenase"/>
    <property type="match status" value="1"/>
</dbReference>
<gene>
    <name evidence="8" type="ORF">GGR16_004032</name>
</gene>
<evidence type="ECO:0000256" key="4">
    <source>
        <dbReference type="ARBA" id="ARBA00023097"/>
    </source>
</evidence>
<evidence type="ECO:0000256" key="6">
    <source>
        <dbReference type="RuleBase" id="RU003345"/>
    </source>
</evidence>
<comment type="similarity">
    <text evidence="1 6">Belongs to the aldehyde dehydrogenase family.</text>
</comment>
<keyword evidence="4" id="KW-0558">Oxidation</keyword>
<dbReference type="FunFam" id="3.40.605.10:FF:000026">
    <property type="entry name" value="Aldehyde dehydrogenase, putative"/>
    <property type="match status" value="1"/>
</dbReference>
<evidence type="ECO:0000256" key="3">
    <source>
        <dbReference type="ARBA" id="ARBA00023002"/>
    </source>
</evidence>
<evidence type="ECO:0000313" key="9">
    <source>
        <dbReference type="Proteomes" id="UP000577362"/>
    </source>
</evidence>
<evidence type="ECO:0000256" key="5">
    <source>
        <dbReference type="PROSITE-ProRule" id="PRU10007"/>
    </source>
</evidence>
<dbReference type="InterPro" id="IPR029510">
    <property type="entry name" value="Ald_DH_CS_GLU"/>
</dbReference>
<dbReference type="EMBL" id="JACIEN010000005">
    <property type="protein sequence ID" value="MBB4018985.1"/>
    <property type="molecule type" value="Genomic_DNA"/>
</dbReference>
<keyword evidence="2" id="KW-0630">Potassium</keyword>
<dbReference type="InterPro" id="IPR016162">
    <property type="entry name" value="Ald_DH_N"/>
</dbReference>
<sequence>MTAPSATALSAAPGDARSLLSPFWGEEARVASLVSGRLVDGAGETVTVADPASGRTLLTYADAGEALVATAAAAADEGRKAWWGLTAAERGRILHRVGALVRERAEDLARMEAVNVGKPLADARAEAIKVAEMFEYYAGWCDKIHGEVIPVPTSHVNQTMKVPYGVVLIITPWNAPLFVAGWNAAPALATGNAVLLKPSENTPLTALALGRLMIEAGVPEAAVGVLTGLGHTTGAAAIRHRAVRKVAFIGSPATGRRIAALCAEGVKPCVLELGGKSANIVFADADIEKAVGGAAGAIFSGAGQSCVAGSRLLVERSIYGEVTERLAALAEKIVVGAPLATGTQVGPVQNARQYERIETMVAQARRDGARLLAGGARPAGYDDGFFYRPTVLADVTNHLEIAREEVFGPVVGVIPFDGEAEALAIANDSDFGLAGAVWTRDVGRAMRVVSQLEAGTLWVNSYKSISVMTPFGGFKDSGFGRSSGREGLDEYLQTKSIWIETAEKPGFSFGYG</sequence>
<dbReference type="FunFam" id="3.40.605.10:FF:000007">
    <property type="entry name" value="NAD/NADP-dependent betaine aldehyde dehydrogenase"/>
    <property type="match status" value="1"/>
</dbReference>
<evidence type="ECO:0000313" key="8">
    <source>
        <dbReference type="EMBL" id="MBB4018985.1"/>
    </source>
</evidence>
<evidence type="ECO:0000256" key="1">
    <source>
        <dbReference type="ARBA" id="ARBA00009986"/>
    </source>
</evidence>
<evidence type="ECO:0000259" key="7">
    <source>
        <dbReference type="Pfam" id="PF00171"/>
    </source>
</evidence>
<organism evidence="8 9">
    <name type="scientific">Chelatococcus caeni</name>
    <dbReference type="NCBI Taxonomy" id="1348468"/>
    <lineage>
        <taxon>Bacteria</taxon>
        <taxon>Pseudomonadati</taxon>
        <taxon>Pseudomonadota</taxon>
        <taxon>Alphaproteobacteria</taxon>
        <taxon>Hyphomicrobiales</taxon>
        <taxon>Chelatococcaceae</taxon>
        <taxon>Chelatococcus</taxon>
    </lineage>
</organism>
<evidence type="ECO:0000256" key="2">
    <source>
        <dbReference type="ARBA" id="ARBA00022958"/>
    </source>
</evidence>
<name>A0A840C090_9HYPH</name>
<dbReference type="PANTHER" id="PTHR11699">
    <property type="entry name" value="ALDEHYDE DEHYDROGENASE-RELATED"/>
    <property type="match status" value="1"/>
</dbReference>
<dbReference type="Gene3D" id="3.40.605.10">
    <property type="entry name" value="Aldehyde Dehydrogenase, Chain A, domain 1"/>
    <property type="match status" value="1"/>
</dbReference>
<proteinExistence type="inferred from homology"/>
<dbReference type="SUPFAM" id="SSF53720">
    <property type="entry name" value="ALDH-like"/>
    <property type="match status" value="1"/>
</dbReference>
<dbReference type="Pfam" id="PF00171">
    <property type="entry name" value="Aldedh"/>
    <property type="match status" value="1"/>
</dbReference>
<feature type="active site" evidence="5">
    <location>
        <position position="272"/>
    </location>
</feature>
<dbReference type="Proteomes" id="UP000577362">
    <property type="component" value="Unassembled WGS sequence"/>
</dbReference>
<keyword evidence="9" id="KW-1185">Reference proteome</keyword>
<reference evidence="8 9" key="1">
    <citation type="submission" date="2020-08" db="EMBL/GenBank/DDBJ databases">
        <title>Genomic Encyclopedia of Type Strains, Phase IV (KMG-IV): sequencing the most valuable type-strain genomes for metagenomic binning, comparative biology and taxonomic classification.</title>
        <authorList>
            <person name="Goeker M."/>
        </authorList>
    </citation>
    <scope>NUCLEOTIDE SEQUENCE [LARGE SCALE GENOMIC DNA]</scope>
    <source>
        <strain evidence="8 9">DSM 103737</strain>
    </source>
</reference>
<dbReference type="PROSITE" id="PS00687">
    <property type="entry name" value="ALDEHYDE_DEHYDR_GLU"/>
    <property type="match status" value="1"/>
</dbReference>
<protein>
    <submittedName>
        <fullName evidence="8">Acyl-CoA reductase-like NAD-dependent aldehyde dehydrogenase</fullName>
    </submittedName>
</protein>
<dbReference type="GO" id="GO:0016620">
    <property type="term" value="F:oxidoreductase activity, acting on the aldehyde or oxo group of donors, NAD or NADP as acceptor"/>
    <property type="evidence" value="ECO:0007669"/>
    <property type="project" value="InterPro"/>
</dbReference>
<dbReference type="RefSeq" id="WP_183317740.1">
    <property type="nucleotide sequence ID" value="NZ_JACIEN010000005.1"/>
</dbReference>
<dbReference type="InterPro" id="IPR016161">
    <property type="entry name" value="Ald_DH/histidinol_DH"/>
</dbReference>
<dbReference type="AlphaFoldDB" id="A0A840C090"/>
<comment type="caution">
    <text evidence="8">The sequence shown here is derived from an EMBL/GenBank/DDBJ whole genome shotgun (WGS) entry which is preliminary data.</text>
</comment>
<feature type="domain" description="Aldehyde dehydrogenase" evidence="7">
    <location>
        <begin position="39"/>
        <end position="497"/>
    </location>
</feature>